<dbReference type="Proteomes" id="UP001597199">
    <property type="component" value="Unassembled WGS sequence"/>
</dbReference>
<keyword evidence="2" id="KW-0812">Transmembrane</keyword>
<dbReference type="EMBL" id="JBHTOA010000031">
    <property type="protein sequence ID" value="MFD1399196.1"/>
    <property type="molecule type" value="Genomic_DNA"/>
</dbReference>
<sequence>MPLYRELTLGALIVLFLVIYYLRYVHFAKMPDSRHARLRLDSLIKGTRWLLIALLLALVGLIIVDRTGVLTTKTASVQTSHQAKAKASASSAKHTKSKTKAKAPSASSTTASSQSSDSNVISDESESLSSAHFQALQVVTKYYQTNPDAKEPDRVYRYRSEQTGNAGVKVTEIGGYVPVGQHQLKLTHVYWVYPSGMFDVVK</sequence>
<evidence type="ECO:0000313" key="4">
    <source>
        <dbReference type="Proteomes" id="UP001597199"/>
    </source>
</evidence>
<feature type="transmembrane region" description="Helical" evidence="2">
    <location>
        <begin position="46"/>
        <end position="64"/>
    </location>
</feature>
<feature type="compositionally biased region" description="Low complexity" evidence="1">
    <location>
        <begin position="81"/>
        <end position="92"/>
    </location>
</feature>
<gene>
    <name evidence="3" type="ORF">ACFQ41_07720</name>
</gene>
<reference evidence="4" key="1">
    <citation type="journal article" date="2019" name="Int. J. Syst. Evol. Microbiol.">
        <title>The Global Catalogue of Microorganisms (GCM) 10K type strain sequencing project: providing services to taxonomists for standard genome sequencing and annotation.</title>
        <authorList>
            <consortium name="The Broad Institute Genomics Platform"/>
            <consortium name="The Broad Institute Genome Sequencing Center for Infectious Disease"/>
            <person name="Wu L."/>
            <person name="Ma J."/>
        </authorList>
    </citation>
    <scope>NUCLEOTIDE SEQUENCE [LARGE SCALE GENOMIC DNA]</scope>
    <source>
        <strain evidence="4">CCM 9110</strain>
    </source>
</reference>
<evidence type="ECO:0000313" key="3">
    <source>
        <dbReference type="EMBL" id="MFD1399196.1"/>
    </source>
</evidence>
<accession>A0ABW4BGT1</accession>
<comment type="caution">
    <text evidence="3">The sequence shown here is derived from an EMBL/GenBank/DDBJ whole genome shotgun (WGS) entry which is preliminary data.</text>
</comment>
<feature type="compositionally biased region" description="Low complexity" evidence="1">
    <location>
        <begin position="102"/>
        <end position="121"/>
    </location>
</feature>
<name>A0ABW4BGT1_9LACO</name>
<protein>
    <submittedName>
        <fullName evidence="3">Uncharacterized protein</fullName>
    </submittedName>
</protein>
<organism evidence="3 4">
    <name type="scientific">Lacticaseibacillus suilingensis</name>
    <dbReference type="NCBI Taxonomy" id="2799577"/>
    <lineage>
        <taxon>Bacteria</taxon>
        <taxon>Bacillati</taxon>
        <taxon>Bacillota</taxon>
        <taxon>Bacilli</taxon>
        <taxon>Lactobacillales</taxon>
        <taxon>Lactobacillaceae</taxon>
        <taxon>Lacticaseibacillus</taxon>
    </lineage>
</organism>
<proteinExistence type="predicted"/>
<evidence type="ECO:0000256" key="2">
    <source>
        <dbReference type="SAM" id="Phobius"/>
    </source>
</evidence>
<feature type="transmembrane region" description="Helical" evidence="2">
    <location>
        <begin position="6"/>
        <end position="25"/>
    </location>
</feature>
<feature type="region of interest" description="Disordered" evidence="1">
    <location>
        <begin position="81"/>
        <end position="121"/>
    </location>
</feature>
<evidence type="ECO:0000256" key="1">
    <source>
        <dbReference type="SAM" id="MobiDB-lite"/>
    </source>
</evidence>
<keyword evidence="4" id="KW-1185">Reference proteome</keyword>
<dbReference type="RefSeq" id="WP_204118041.1">
    <property type="nucleotide sequence ID" value="NZ_BOLV01000002.1"/>
</dbReference>
<keyword evidence="2" id="KW-0472">Membrane</keyword>
<keyword evidence="2" id="KW-1133">Transmembrane helix</keyword>